<dbReference type="InterPro" id="IPR012349">
    <property type="entry name" value="Split_barrel_FMN-bd"/>
</dbReference>
<evidence type="ECO:0008006" key="3">
    <source>
        <dbReference type="Google" id="ProtNLM"/>
    </source>
</evidence>
<name>A0A158J2T2_9BURK</name>
<dbReference type="EMBL" id="FCNZ02000013">
    <property type="protein sequence ID" value="SAL62611.1"/>
    <property type="molecule type" value="Genomic_DNA"/>
</dbReference>
<keyword evidence="2" id="KW-1185">Reference proteome</keyword>
<accession>A0A158J2T2</accession>
<protein>
    <recommendedName>
        <fullName evidence="3">Pyridoxamine 5'-phosphate oxidase</fullName>
    </recommendedName>
</protein>
<reference evidence="1" key="1">
    <citation type="submission" date="2016-01" db="EMBL/GenBank/DDBJ databases">
        <authorList>
            <person name="Peeters Charlotte."/>
        </authorList>
    </citation>
    <scope>NUCLEOTIDE SEQUENCE</scope>
    <source>
        <strain evidence="1">LMG 22936</strain>
    </source>
</reference>
<organism evidence="1 2">
    <name type="scientific">Caballeronia telluris</name>
    <dbReference type="NCBI Taxonomy" id="326475"/>
    <lineage>
        <taxon>Bacteria</taxon>
        <taxon>Pseudomonadati</taxon>
        <taxon>Pseudomonadota</taxon>
        <taxon>Betaproteobacteria</taxon>
        <taxon>Burkholderiales</taxon>
        <taxon>Burkholderiaceae</taxon>
        <taxon>Caballeronia</taxon>
    </lineage>
</organism>
<dbReference type="AlphaFoldDB" id="A0A158J2T2"/>
<sequence>MTHSDSASSRPIEQSAFDEWPPELRSLFDGTSIETKGGFTASLLAVDEAGRVRTSLLSLGELFAPDTRTLSFALWPKSRAAQAIASTRRATLTFVFDAAFYQVQLEARPVPLDDASLACFVATIETGEWQRVGYARLTSGIVFELDDGEAVMTRWRAQVEMLKRAASAAA</sequence>
<evidence type="ECO:0000313" key="2">
    <source>
        <dbReference type="Proteomes" id="UP000054717"/>
    </source>
</evidence>
<dbReference type="SUPFAM" id="SSF50475">
    <property type="entry name" value="FMN-binding split barrel"/>
    <property type="match status" value="1"/>
</dbReference>
<comment type="caution">
    <text evidence="1">The sequence shown here is derived from an EMBL/GenBank/DDBJ whole genome shotgun (WGS) entry which is preliminary data.</text>
</comment>
<dbReference type="RefSeq" id="WP_087631604.1">
    <property type="nucleotide sequence ID" value="NZ_FCNZ02000013.1"/>
</dbReference>
<evidence type="ECO:0000313" key="1">
    <source>
        <dbReference type="EMBL" id="SAL62611.1"/>
    </source>
</evidence>
<gene>
    <name evidence="1" type="ORF">AWB66_03686</name>
</gene>
<proteinExistence type="predicted"/>
<dbReference type="Proteomes" id="UP000054717">
    <property type="component" value="Unassembled WGS sequence"/>
</dbReference>
<dbReference type="Gene3D" id="2.30.110.10">
    <property type="entry name" value="Electron Transport, Fmn-binding Protein, Chain A"/>
    <property type="match status" value="1"/>
</dbReference>